<keyword evidence="2" id="KW-1185">Reference proteome</keyword>
<comment type="caution">
    <text evidence="1">The sequence shown here is derived from an EMBL/GenBank/DDBJ whole genome shotgun (WGS) entry which is preliminary data.</text>
</comment>
<dbReference type="EMBL" id="JAPEVG010000043">
    <property type="protein sequence ID" value="KAJ8489848.1"/>
    <property type="molecule type" value="Genomic_DNA"/>
</dbReference>
<sequence length="284" mass="31228">MSGFPGVNTSFVLRSDDPLESKLGDTLLFRQDTGSQPHRTLVVSAHTKALYYTIYTEDDDSRACIFRGLVDSPDSQRDAIAIVSTARKHRLATAPSKFHPFHSAKYGGSTCESGQNDAMEKVDTKNVSDADGGISASILSACTSEKEKKTLEDENIFYETKQGASLATYLSNDLETVIITYGRAAPPYLRKCLRMEKQRITLTMHGKTYEFCLDQATKPAIYAVEPSSRAPRSQVAWSNAAGVQNIEGKLHTVFPASLIFYPEVRGFLDAVIVALVSWQLQASL</sequence>
<dbReference type="Proteomes" id="UP001215151">
    <property type="component" value="Unassembled WGS sequence"/>
</dbReference>
<evidence type="ECO:0000313" key="2">
    <source>
        <dbReference type="Proteomes" id="UP001215151"/>
    </source>
</evidence>
<proteinExistence type="predicted"/>
<evidence type="ECO:0000313" key="1">
    <source>
        <dbReference type="EMBL" id="KAJ8489848.1"/>
    </source>
</evidence>
<accession>A0AAD7U1U3</accession>
<organism evidence="1 2">
    <name type="scientific">Trametes cubensis</name>
    <dbReference type="NCBI Taxonomy" id="1111947"/>
    <lineage>
        <taxon>Eukaryota</taxon>
        <taxon>Fungi</taxon>
        <taxon>Dikarya</taxon>
        <taxon>Basidiomycota</taxon>
        <taxon>Agaricomycotina</taxon>
        <taxon>Agaricomycetes</taxon>
        <taxon>Polyporales</taxon>
        <taxon>Polyporaceae</taxon>
        <taxon>Trametes</taxon>
    </lineage>
</organism>
<gene>
    <name evidence="1" type="ORF">ONZ51_g2687</name>
</gene>
<protein>
    <submittedName>
        <fullName evidence="1">Uncharacterized protein</fullName>
    </submittedName>
</protein>
<name>A0AAD7U1U3_9APHY</name>
<dbReference type="AlphaFoldDB" id="A0AAD7U1U3"/>
<reference evidence="1" key="1">
    <citation type="submission" date="2022-11" db="EMBL/GenBank/DDBJ databases">
        <title>Genome Sequence of Cubamyces cubensis.</title>
        <authorList>
            <person name="Buettner E."/>
        </authorList>
    </citation>
    <scope>NUCLEOTIDE SEQUENCE</scope>
    <source>
        <strain evidence="1">MPL-01</strain>
    </source>
</reference>